<feature type="compositionally biased region" description="Basic and acidic residues" evidence="1">
    <location>
        <begin position="84"/>
        <end position="114"/>
    </location>
</feature>
<name>A0A6B0R172_9CETA</name>
<dbReference type="AlphaFoldDB" id="A0A6B0R172"/>
<protein>
    <submittedName>
        <fullName evidence="2">Uncharacterized protein</fullName>
    </submittedName>
</protein>
<reference evidence="2" key="1">
    <citation type="submission" date="2019-10" db="EMBL/GenBank/DDBJ databases">
        <title>The sequence and de novo assembly of the wild yak genome.</title>
        <authorList>
            <person name="Liu Y."/>
        </authorList>
    </citation>
    <scope>NUCLEOTIDE SEQUENCE [LARGE SCALE GENOMIC DNA]</scope>
    <source>
        <strain evidence="2">WY2019</strain>
    </source>
</reference>
<keyword evidence="3" id="KW-1185">Reference proteome</keyword>
<evidence type="ECO:0000256" key="1">
    <source>
        <dbReference type="SAM" id="MobiDB-lite"/>
    </source>
</evidence>
<gene>
    <name evidence="2" type="ORF">E5288_WYG002641</name>
</gene>
<dbReference type="EMBL" id="VBQZ03000018">
    <property type="protein sequence ID" value="MXQ83899.1"/>
    <property type="molecule type" value="Genomic_DNA"/>
</dbReference>
<dbReference type="Proteomes" id="UP000322234">
    <property type="component" value="Unassembled WGS sequence"/>
</dbReference>
<accession>A0A6B0R172</accession>
<proteinExistence type="predicted"/>
<comment type="caution">
    <text evidence="2">The sequence shown here is derived from an EMBL/GenBank/DDBJ whole genome shotgun (WGS) entry which is preliminary data.</text>
</comment>
<feature type="compositionally biased region" description="Basic and acidic residues" evidence="1">
    <location>
        <begin position="56"/>
        <end position="71"/>
    </location>
</feature>
<sequence>MAPPHPGLVTPEDKGQLQPQIKEAKAANPERPGGSGQRARATPALRFLPHPTSQEGQREGRGDSGGRERQSGGRATMGAGNNSREMETDAAKNEERERDGEPICGEKSEAEKGRLSGSPYTEKARCHRANPGSPKKGLLEA</sequence>
<evidence type="ECO:0000313" key="2">
    <source>
        <dbReference type="EMBL" id="MXQ83899.1"/>
    </source>
</evidence>
<feature type="region of interest" description="Disordered" evidence="1">
    <location>
        <begin position="1"/>
        <end position="141"/>
    </location>
</feature>
<evidence type="ECO:0000313" key="3">
    <source>
        <dbReference type="Proteomes" id="UP000322234"/>
    </source>
</evidence>
<organism evidence="2 3">
    <name type="scientific">Bos mutus</name>
    <name type="common">wild yak</name>
    <dbReference type="NCBI Taxonomy" id="72004"/>
    <lineage>
        <taxon>Eukaryota</taxon>
        <taxon>Metazoa</taxon>
        <taxon>Chordata</taxon>
        <taxon>Craniata</taxon>
        <taxon>Vertebrata</taxon>
        <taxon>Euteleostomi</taxon>
        <taxon>Mammalia</taxon>
        <taxon>Eutheria</taxon>
        <taxon>Laurasiatheria</taxon>
        <taxon>Artiodactyla</taxon>
        <taxon>Ruminantia</taxon>
        <taxon>Pecora</taxon>
        <taxon>Bovidae</taxon>
        <taxon>Bovinae</taxon>
        <taxon>Bos</taxon>
    </lineage>
</organism>